<protein>
    <submittedName>
        <fullName evidence="1">Uncharacterized protein</fullName>
    </submittedName>
</protein>
<evidence type="ECO:0000313" key="2">
    <source>
        <dbReference type="Proteomes" id="UP001482620"/>
    </source>
</evidence>
<keyword evidence="2" id="KW-1185">Reference proteome</keyword>
<sequence length="120" mass="13209">ANGSLEVRLRVVVVVSLLSPSPLSFSRLTSSSYHPLTVNSLSADPLREIRVSLLHWTQEVLKDISCLAPTSPADRSWMKQTDFQLSSSSENGRVEEKFACELLSLQICASVASSSEKSWK</sequence>
<organism evidence="1 2">
    <name type="scientific">Ilyodon furcidens</name>
    <name type="common">goldbreast splitfin</name>
    <dbReference type="NCBI Taxonomy" id="33524"/>
    <lineage>
        <taxon>Eukaryota</taxon>
        <taxon>Metazoa</taxon>
        <taxon>Chordata</taxon>
        <taxon>Craniata</taxon>
        <taxon>Vertebrata</taxon>
        <taxon>Euteleostomi</taxon>
        <taxon>Actinopterygii</taxon>
        <taxon>Neopterygii</taxon>
        <taxon>Teleostei</taxon>
        <taxon>Neoteleostei</taxon>
        <taxon>Acanthomorphata</taxon>
        <taxon>Ovalentaria</taxon>
        <taxon>Atherinomorphae</taxon>
        <taxon>Cyprinodontiformes</taxon>
        <taxon>Goodeidae</taxon>
        <taxon>Ilyodon</taxon>
    </lineage>
</organism>
<proteinExistence type="predicted"/>
<accession>A0ABV0T3A2</accession>
<dbReference type="EMBL" id="JAHRIQ010019363">
    <property type="protein sequence ID" value="MEQ2227355.1"/>
    <property type="molecule type" value="Genomic_DNA"/>
</dbReference>
<dbReference type="Proteomes" id="UP001482620">
    <property type="component" value="Unassembled WGS sequence"/>
</dbReference>
<comment type="caution">
    <text evidence="1">The sequence shown here is derived from an EMBL/GenBank/DDBJ whole genome shotgun (WGS) entry which is preliminary data.</text>
</comment>
<gene>
    <name evidence="1" type="ORF">ILYODFUR_036904</name>
</gene>
<reference evidence="1 2" key="1">
    <citation type="submission" date="2021-06" db="EMBL/GenBank/DDBJ databases">
        <authorList>
            <person name="Palmer J.M."/>
        </authorList>
    </citation>
    <scope>NUCLEOTIDE SEQUENCE [LARGE SCALE GENOMIC DNA]</scope>
    <source>
        <strain evidence="2">if_2019</strain>
        <tissue evidence="1">Muscle</tissue>
    </source>
</reference>
<name>A0ABV0T3A2_9TELE</name>
<feature type="non-terminal residue" evidence="1">
    <location>
        <position position="1"/>
    </location>
</feature>
<evidence type="ECO:0000313" key="1">
    <source>
        <dbReference type="EMBL" id="MEQ2227355.1"/>
    </source>
</evidence>